<dbReference type="EMBL" id="JAGQLJ010000004">
    <property type="protein sequence ID" value="MCA9380675.1"/>
    <property type="molecule type" value="Genomic_DNA"/>
</dbReference>
<feature type="transmembrane region" description="Helical" evidence="1">
    <location>
        <begin position="12"/>
        <end position="30"/>
    </location>
</feature>
<evidence type="ECO:0000313" key="3">
    <source>
        <dbReference type="Proteomes" id="UP000775877"/>
    </source>
</evidence>
<evidence type="ECO:0000256" key="1">
    <source>
        <dbReference type="SAM" id="Phobius"/>
    </source>
</evidence>
<reference evidence="2" key="2">
    <citation type="journal article" date="2021" name="Microbiome">
        <title>Successional dynamics and alternative stable states in a saline activated sludge microbial community over 9 years.</title>
        <authorList>
            <person name="Wang Y."/>
            <person name="Ye J."/>
            <person name="Ju F."/>
            <person name="Liu L."/>
            <person name="Boyd J.A."/>
            <person name="Deng Y."/>
            <person name="Parks D.H."/>
            <person name="Jiang X."/>
            <person name="Yin X."/>
            <person name="Woodcroft B.J."/>
            <person name="Tyson G.W."/>
            <person name="Hugenholtz P."/>
            <person name="Polz M.F."/>
            <person name="Zhang T."/>
        </authorList>
    </citation>
    <scope>NUCLEOTIDE SEQUENCE</scope>
    <source>
        <strain evidence="2">HKST-UBA13</strain>
    </source>
</reference>
<dbReference type="Proteomes" id="UP000775877">
    <property type="component" value="Unassembled WGS sequence"/>
</dbReference>
<proteinExistence type="predicted"/>
<reference evidence="2" key="1">
    <citation type="submission" date="2020-04" db="EMBL/GenBank/DDBJ databases">
        <authorList>
            <person name="Zhang T."/>
        </authorList>
    </citation>
    <scope>NUCLEOTIDE SEQUENCE</scope>
    <source>
        <strain evidence="2">HKST-UBA13</strain>
    </source>
</reference>
<feature type="transmembrane region" description="Helical" evidence="1">
    <location>
        <begin position="50"/>
        <end position="76"/>
    </location>
</feature>
<keyword evidence="1" id="KW-1133">Transmembrane helix</keyword>
<protein>
    <submittedName>
        <fullName evidence="2">Uncharacterized protein</fullName>
    </submittedName>
</protein>
<sequence length="88" mass="9700">MFTDPGKRQYLMFSFILALIFSAIVSFFFADILEGPLVSGFPVSVSNLSGVVKLIAMLFNTIILSLLLTIPTYYLLSWLNRRAGGGGF</sequence>
<dbReference type="AlphaFoldDB" id="A0A955L1I3"/>
<accession>A0A955L1I3</accession>
<name>A0A955L1I3_9BACT</name>
<keyword evidence="1" id="KW-0472">Membrane</keyword>
<evidence type="ECO:0000313" key="2">
    <source>
        <dbReference type="EMBL" id="MCA9380675.1"/>
    </source>
</evidence>
<gene>
    <name evidence="2" type="ORF">KC678_00225</name>
</gene>
<organism evidence="2 3">
    <name type="scientific">Candidatus Dojkabacteria bacterium</name>
    <dbReference type="NCBI Taxonomy" id="2099670"/>
    <lineage>
        <taxon>Bacteria</taxon>
        <taxon>Candidatus Dojkabacteria</taxon>
    </lineage>
</organism>
<comment type="caution">
    <text evidence="2">The sequence shown here is derived from an EMBL/GenBank/DDBJ whole genome shotgun (WGS) entry which is preliminary data.</text>
</comment>
<keyword evidence="1" id="KW-0812">Transmembrane</keyword>